<feature type="domain" description="CCHC-type" evidence="3">
    <location>
        <begin position="54"/>
        <end position="68"/>
    </location>
</feature>
<feature type="compositionally biased region" description="Basic residues" evidence="2">
    <location>
        <begin position="341"/>
        <end position="351"/>
    </location>
</feature>
<feature type="region of interest" description="Disordered" evidence="2">
    <location>
        <begin position="132"/>
        <end position="158"/>
    </location>
</feature>
<evidence type="ECO:0000259" key="3">
    <source>
        <dbReference type="PROSITE" id="PS50158"/>
    </source>
</evidence>
<dbReference type="PROSITE" id="PS50158">
    <property type="entry name" value="ZF_CCHC"/>
    <property type="match status" value="1"/>
</dbReference>
<gene>
    <name evidence="4" type="ORF">RHGRI_023590</name>
</gene>
<organism evidence="4 5">
    <name type="scientific">Rhododendron griersonianum</name>
    <dbReference type="NCBI Taxonomy" id="479676"/>
    <lineage>
        <taxon>Eukaryota</taxon>
        <taxon>Viridiplantae</taxon>
        <taxon>Streptophyta</taxon>
        <taxon>Embryophyta</taxon>
        <taxon>Tracheophyta</taxon>
        <taxon>Spermatophyta</taxon>
        <taxon>Magnoliopsida</taxon>
        <taxon>eudicotyledons</taxon>
        <taxon>Gunneridae</taxon>
        <taxon>Pentapetalae</taxon>
        <taxon>asterids</taxon>
        <taxon>Ericales</taxon>
        <taxon>Ericaceae</taxon>
        <taxon>Ericoideae</taxon>
        <taxon>Rhodoreae</taxon>
        <taxon>Rhododendron</taxon>
    </lineage>
</organism>
<feature type="compositionally biased region" description="Polar residues" evidence="2">
    <location>
        <begin position="229"/>
        <end position="251"/>
    </location>
</feature>
<dbReference type="GO" id="GO:0008270">
    <property type="term" value="F:zinc ion binding"/>
    <property type="evidence" value="ECO:0007669"/>
    <property type="project" value="UniProtKB-KW"/>
</dbReference>
<dbReference type="GO" id="GO:0003676">
    <property type="term" value="F:nucleic acid binding"/>
    <property type="evidence" value="ECO:0007669"/>
    <property type="project" value="InterPro"/>
</dbReference>
<feature type="compositionally biased region" description="Pro residues" evidence="2">
    <location>
        <begin position="329"/>
        <end position="340"/>
    </location>
</feature>
<protein>
    <recommendedName>
        <fullName evidence="3">CCHC-type domain-containing protein</fullName>
    </recommendedName>
</protein>
<reference evidence="4" key="1">
    <citation type="submission" date="2020-08" db="EMBL/GenBank/DDBJ databases">
        <title>Plant Genome Project.</title>
        <authorList>
            <person name="Zhang R.-G."/>
        </authorList>
    </citation>
    <scope>NUCLEOTIDE SEQUENCE</scope>
    <source>
        <strain evidence="4">WSP0</strain>
        <tissue evidence="4">Leaf</tissue>
    </source>
</reference>
<evidence type="ECO:0000256" key="1">
    <source>
        <dbReference type="PROSITE-ProRule" id="PRU00047"/>
    </source>
</evidence>
<evidence type="ECO:0000256" key="2">
    <source>
        <dbReference type="SAM" id="MobiDB-lite"/>
    </source>
</evidence>
<feature type="region of interest" description="Disordered" evidence="2">
    <location>
        <begin position="311"/>
        <end position="365"/>
    </location>
</feature>
<dbReference type="Proteomes" id="UP000823749">
    <property type="component" value="Chromosome 8"/>
</dbReference>
<keyword evidence="1" id="KW-0479">Metal-binding</keyword>
<sequence>MADFEVVDLEEGFGDSCVKSCLCVVEDKVNVLNDGPWSIMGSLLVLIPLENDFCYACGRIGHDNRGCKFVSKEEGERSGYGPELRTGRARKTDALIEVIHEEGGEANARVENLVLQQPELLTDKAARGLEEGMERVTSPTAKQNQTRDAGVGEAHSTTGTDCGYSQWTDVVLSRATGNTLPIIPSSNPKGISLLASSGSSAPLAGFGSDPNIIVKLPPITVKPSPGPNPSTQYYVTEPSDSPNSPNPTQAHSYNNLIPPLPRLKDQTPDANPITWNITPVPLSPPKPSSPKTFEVSLAQVFNSLNLKRKSSDEALEPNRSKILRLCSPNPNPKPTSPKAPRPTRKQARGTRRFLGPNRGSSSVGDTEFVEDGLCDVQVLHSPTIQDAGGALVPRYMAPMATMDHDMEISGMIDKGRVAGPEQPPPQC</sequence>
<keyword evidence="5" id="KW-1185">Reference proteome</keyword>
<comment type="caution">
    <text evidence="4">The sequence shown here is derived from an EMBL/GenBank/DDBJ whole genome shotgun (WGS) entry which is preliminary data.</text>
</comment>
<dbReference type="EMBL" id="JACTNZ010000008">
    <property type="protein sequence ID" value="KAG5535868.1"/>
    <property type="molecule type" value="Genomic_DNA"/>
</dbReference>
<dbReference type="AlphaFoldDB" id="A0AAV6J5B4"/>
<keyword evidence="1" id="KW-0863">Zinc-finger</keyword>
<accession>A0AAV6J5B4</accession>
<evidence type="ECO:0000313" key="5">
    <source>
        <dbReference type="Proteomes" id="UP000823749"/>
    </source>
</evidence>
<feature type="compositionally biased region" description="Polar residues" evidence="2">
    <location>
        <begin position="137"/>
        <end position="147"/>
    </location>
</feature>
<dbReference type="InterPro" id="IPR001878">
    <property type="entry name" value="Znf_CCHC"/>
</dbReference>
<name>A0AAV6J5B4_9ERIC</name>
<proteinExistence type="predicted"/>
<keyword evidence="1" id="KW-0862">Zinc</keyword>
<evidence type="ECO:0000313" key="4">
    <source>
        <dbReference type="EMBL" id="KAG5535868.1"/>
    </source>
</evidence>
<feature type="region of interest" description="Disordered" evidence="2">
    <location>
        <begin position="218"/>
        <end position="251"/>
    </location>
</feature>